<evidence type="ECO:0000313" key="1">
    <source>
        <dbReference type="EMBL" id="SYV94113.1"/>
    </source>
</evidence>
<dbReference type="AlphaFoldDB" id="A0A3B0PYX4"/>
<reference evidence="2" key="1">
    <citation type="submission" date="2018-06" db="EMBL/GenBank/DDBJ databases">
        <authorList>
            <consortium name="Pathogen Informatics"/>
        </authorList>
    </citation>
    <scope>NUCLEOTIDE SEQUENCE [LARGE SCALE GENOMIC DNA]</scope>
    <source>
        <strain evidence="2">NCTC10115</strain>
    </source>
</reference>
<feature type="non-terminal residue" evidence="1">
    <location>
        <position position="31"/>
    </location>
</feature>
<gene>
    <name evidence="1" type="ORF">NCTC10115_00420</name>
</gene>
<organism evidence="1 2">
    <name type="scientific">Mycoplasmoides gallisepticum</name>
    <name type="common">Mycoplasma gallisepticum</name>
    <dbReference type="NCBI Taxonomy" id="2096"/>
    <lineage>
        <taxon>Bacteria</taxon>
        <taxon>Bacillati</taxon>
        <taxon>Mycoplasmatota</taxon>
        <taxon>Mycoplasmoidales</taxon>
        <taxon>Mycoplasmoidaceae</taxon>
        <taxon>Mycoplasmoides</taxon>
    </lineage>
</organism>
<dbReference type="EMBL" id="LS991952">
    <property type="protein sequence ID" value="SYV94113.1"/>
    <property type="molecule type" value="Genomic_DNA"/>
</dbReference>
<protein>
    <submittedName>
        <fullName evidence="1">Uncharacterized protein</fullName>
    </submittedName>
</protein>
<dbReference type="Proteomes" id="UP000260136">
    <property type="component" value="Chromosome"/>
</dbReference>
<accession>A0A3B0PYX4</accession>
<proteinExistence type="predicted"/>
<sequence length="31" mass="3695">MLKPLDFTNRKPIIELKQDQLINQDVEIVGW</sequence>
<name>A0A3B0PYX4_MYCGL</name>
<evidence type="ECO:0000313" key="2">
    <source>
        <dbReference type="Proteomes" id="UP000260136"/>
    </source>
</evidence>